<protein>
    <recommendedName>
        <fullName evidence="1">Beta-lactamase-related domain-containing protein</fullName>
    </recommendedName>
</protein>
<dbReference type="Gene3D" id="3.40.710.10">
    <property type="entry name" value="DD-peptidase/beta-lactamase superfamily"/>
    <property type="match status" value="1"/>
</dbReference>
<dbReference type="Proteomes" id="UP001500280">
    <property type="component" value="Unassembled WGS sequence"/>
</dbReference>
<reference evidence="3" key="1">
    <citation type="journal article" date="2019" name="Int. J. Syst. Evol. Microbiol.">
        <title>The Global Catalogue of Microorganisms (GCM) 10K type strain sequencing project: providing services to taxonomists for standard genome sequencing and annotation.</title>
        <authorList>
            <consortium name="The Broad Institute Genomics Platform"/>
            <consortium name="The Broad Institute Genome Sequencing Center for Infectious Disease"/>
            <person name="Wu L."/>
            <person name="Ma J."/>
        </authorList>
    </citation>
    <scope>NUCLEOTIDE SEQUENCE [LARGE SCALE GENOMIC DNA]</scope>
    <source>
        <strain evidence="3">JCM 14307</strain>
    </source>
</reference>
<dbReference type="SUPFAM" id="SSF56601">
    <property type="entry name" value="beta-lactamase/transpeptidase-like"/>
    <property type="match status" value="1"/>
</dbReference>
<feature type="domain" description="Beta-lactamase-related" evidence="1">
    <location>
        <begin position="39"/>
        <end position="302"/>
    </location>
</feature>
<evidence type="ECO:0000313" key="3">
    <source>
        <dbReference type="Proteomes" id="UP001500280"/>
    </source>
</evidence>
<name>A0ABP4T526_9ACTN</name>
<dbReference type="InterPro" id="IPR012338">
    <property type="entry name" value="Beta-lactam/transpept-like"/>
</dbReference>
<comment type="caution">
    <text evidence="2">The sequence shown here is derived from an EMBL/GenBank/DDBJ whole genome shotgun (WGS) entry which is preliminary data.</text>
</comment>
<accession>A0ABP4T526</accession>
<dbReference type="InterPro" id="IPR001466">
    <property type="entry name" value="Beta-lactam-related"/>
</dbReference>
<evidence type="ECO:0000313" key="2">
    <source>
        <dbReference type="EMBL" id="GAA1682499.1"/>
    </source>
</evidence>
<gene>
    <name evidence="2" type="ORF">GCM10009745_28480</name>
</gene>
<evidence type="ECO:0000259" key="1">
    <source>
        <dbReference type="Pfam" id="PF00144"/>
    </source>
</evidence>
<keyword evidence="3" id="KW-1185">Reference proteome</keyword>
<organism evidence="2 3">
    <name type="scientific">Kribbella yunnanensis</name>
    <dbReference type="NCBI Taxonomy" id="190194"/>
    <lineage>
        <taxon>Bacteria</taxon>
        <taxon>Bacillati</taxon>
        <taxon>Actinomycetota</taxon>
        <taxon>Actinomycetes</taxon>
        <taxon>Propionibacteriales</taxon>
        <taxon>Kribbellaceae</taxon>
        <taxon>Kribbella</taxon>
    </lineage>
</organism>
<dbReference type="Pfam" id="PF00144">
    <property type="entry name" value="Beta-lactamase"/>
    <property type="match status" value="1"/>
</dbReference>
<dbReference type="InterPro" id="IPR050789">
    <property type="entry name" value="Diverse_Enzym_Activities"/>
</dbReference>
<dbReference type="EMBL" id="BAAANF010000009">
    <property type="protein sequence ID" value="GAA1682499.1"/>
    <property type="molecule type" value="Genomic_DNA"/>
</dbReference>
<dbReference type="PANTHER" id="PTHR43283:SF7">
    <property type="entry name" value="BETA-LACTAMASE-RELATED DOMAIN-CONTAINING PROTEIN"/>
    <property type="match status" value="1"/>
</dbReference>
<dbReference type="PANTHER" id="PTHR43283">
    <property type="entry name" value="BETA-LACTAMASE-RELATED"/>
    <property type="match status" value="1"/>
</dbReference>
<proteinExistence type="predicted"/>
<sequence>MPGVSSLPRSTPEDQGLSAAAIDAFVAAMDASEQEFQTVILLRHGHVVLEAEWAPYRLADPHTLYSVSKSVTAIAIGLAVDAGLLTIDDKVVSFFGPEDLPETISDNLAAMSVRHLLTMSTGHSEDTVEKMSQDRGWVRSFLGFEVQHEPGAPFVYNSGATYMLSAILQRVSGETLLDYLQSRLFMPLGITEATWGSSPEGINFGGWGLSLSTESMAKIGQLALQHGVWEGSQLVPAEWIEAATTKQVSNDNQTNTDSRLGYGFQYWRGRHNTYRADGAFGQFILGIPDHDAVVIVTSAASNMQAELDLIWDHLLPALEGKEVPVVARPEVLEIPAPTGPAAQGGDGQTYTFGKNPGFLESVRWDADGSASLTFGSDTHLFTAGGWRESDAGSERVVTTSYGDGDALVATIRWLEGPHSARFSCRIADGRMTLDGRLNVSFAPTEFTLTSE</sequence>